<accession>A0A5B1C257</accession>
<name>A0A5B1C257_VIBCL</name>
<dbReference type="Proteomes" id="UP000323225">
    <property type="component" value="Unassembled WGS sequence"/>
</dbReference>
<keyword evidence="1" id="KW-0812">Transmembrane</keyword>
<keyword evidence="1" id="KW-0472">Membrane</keyword>
<feature type="transmembrane region" description="Helical" evidence="1">
    <location>
        <begin position="149"/>
        <end position="168"/>
    </location>
</feature>
<gene>
    <name evidence="2" type="ORF">F0M16_07930</name>
</gene>
<protein>
    <submittedName>
        <fullName evidence="2">Uncharacterized protein</fullName>
    </submittedName>
</protein>
<dbReference type="AlphaFoldDB" id="A0A5B1C257"/>
<comment type="caution">
    <text evidence="2">The sequence shown here is derived from an EMBL/GenBank/DDBJ whole genome shotgun (WGS) entry which is preliminary data.</text>
</comment>
<organism evidence="2 3">
    <name type="scientific">Vibrio cholerae</name>
    <dbReference type="NCBI Taxonomy" id="666"/>
    <lineage>
        <taxon>Bacteria</taxon>
        <taxon>Pseudomonadati</taxon>
        <taxon>Pseudomonadota</taxon>
        <taxon>Gammaproteobacteria</taxon>
        <taxon>Vibrionales</taxon>
        <taxon>Vibrionaceae</taxon>
        <taxon>Vibrio</taxon>
    </lineage>
</organism>
<sequence length="169" mass="19535">MNVLIGIFALLLFVFLVNDIREKLIDMRDVVGDYKNQSKKLRKWSKKRAVITDVLMNAHLMENDDANLERLVFTENIRIDYEYLISNGKTSSMSVTNFPLSSAYERLVKLKIGSDVPVWVNPNNENESYLIIPNDDDFSDFKGKLISEMLPQIAIAQLMLFLLLYLIIK</sequence>
<evidence type="ECO:0000313" key="2">
    <source>
        <dbReference type="EMBL" id="KAA1255138.1"/>
    </source>
</evidence>
<keyword evidence="1" id="KW-1133">Transmembrane helix</keyword>
<dbReference type="EMBL" id="VUAA01000007">
    <property type="protein sequence ID" value="KAA1255138.1"/>
    <property type="molecule type" value="Genomic_DNA"/>
</dbReference>
<evidence type="ECO:0000256" key="1">
    <source>
        <dbReference type="SAM" id="Phobius"/>
    </source>
</evidence>
<reference evidence="2 3" key="1">
    <citation type="submission" date="2019-09" db="EMBL/GenBank/DDBJ databases">
        <authorList>
            <person name="Kritzky A."/>
            <person name="Schelkanova E.Y."/>
            <person name="Alkhova Z.V."/>
            <person name="Smirnova N.I."/>
        </authorList>
    </citation>
    <scope>NUCLEOTIDE SEQUENCE [LARGE SCALE GENOMIC DNA]</scope>
    <source>
        <strain evidence="2 3">M1526</strain>
    </source>
</reference>
<proteinExistence type="predicted"/>
<evidence type="ECO:0000313" key="3">
    <source>
        <dbReference type="Proteomes" id="UP000323225"/>
    </source>
</evidence>